<protein>
    <recommendedName>
        <fullName evidence="1">Glyoxalase/fosfomycin resistance/dioxygenase domain-containing protein</fullName>
    </recommendedName>
</protein>
<dbReference type="InterPro" id="IPR029068">
    <property type="entry name" value="Glyas_Bleomycin-R_OHBP_Dase"/>
</dbReference>
<comment type="caution">
    <text evidence="2">The sequence shown here is derived from an EMBL/GenBank/DDBJ whole genome shotgun (WGS) entry which is preliminary data.</text>
</comment>
<dbReference type="InterPro" id="IPR004360">
    <property type="entry name" value="Glyas_Fos-R_dOase_dom"/>
</dbReference>
<dbReference type="STRING" id="1123309.GCA_000377005_01244"/>
<evidence type="ECO:0000313" key="3">
    <source>
        <dbReference type="Proteomes" id="UP000281771"/>
    </source>
</evidence>
<dbReference type="PANTHER" id="PTHR33990:SF1">
    <property type="entry name" value="PROTEIN YJDN"/>
    <property type="match status" value="1"/>
</dbReference>
<gene>
    <name evidence="2" type="ORF">EII38_00200</name>
</gene>
<dbReference type="Proteomes" id="UP000281771">
    <property type="component" value="Unassembled WGS sequence"/>
</dbReference>
<feature type="domain" description="Glyoxalase/fosfomycin resistance/dioxygenase" evidence="1">
    <location>
        <begin position="9"/>
        <end position="120"/>
    </location>
</feature>
<dbReference type="EMBL" id="RQZA01000001">
    <property type="protein sequence ID" value="RRD32192.1"/>
    <property type="molecule type" value="Genomic_DNA"/>
</dbReference>
<proteinExistence type="predicted"/>
<sequence>MQLMAHLGFNGQAEEAMNFYIKALGGKFEGEIFRNPENPDRILHCMAKFDNFSILATDSKDIDQSPGNIDLHLFFNDIVEAKSKYDMFAQIGQVDYPFEAQPWGDYFGRVIDPWGIPWCFTVEG</sequence>
<evidence type="ECO:0000259" key="1">
    <source>
        <dbReference type="Pfam" id="PF00903"/>
    </source>
</evidence>
<dbReference type="Gene3D" id="3.10.180.10">
    <property type="entry name" value="2,3-Dihydroxybiphenyl 1,2-Dioxygenase, domain 1"/>
    <property type="match status" value="1"/>
</dbReference>
<name>A0A3P1VD77_9STRE</name>
<dbReference type="PANTHER" id="PTHR33990">
    <property type="entry name" value="PROTEIN YJDN-RELATED"/>
    <property type="match status" value="1"/>
</dbReference>
<organism evidence="2 3">
    <name type="scientific">Streptococcus minor</name>
    <dbReference type="NCBI Taxonomy" id="229549"/>
    <lineage>
        <taxon>Bacteria</taxon>
        <taxon>Bacillati</taxon>
        <taxon>Bacillota</taxon>
        <taxon>Bacilli</taxon>
        <taxon>Lactobacillales</taxon>
        <taxon>Streptococcaceae</taxon>
        <taxon>Streptococcus</taxon>
    </lineage>
</organism>
<evidence type="ECO:0000313" key="2">
    <source>
        <dbReference type="EMBL" id="RRD32192.1"/>
    </source>
</evidence>
<keyword evidence="3" id="KW-1185">Reference proteome</keyword>
<reference evidence="2 3" key="1">
    <citation type="submission" date="2018-11" db="EMBL/GenBank/DDBJ databases">
        <title>Genomes From Bacteria Associated with the Canine Oral Cavity: a Test Case for Automated Genome-Based Taxonomic Assignment.</title>
        <authorList>
            <person name="Coil D.A."/>
            <person name="Jospin G."/>
            <person name="Darling A.E."/>
            <person name="Wallis C."/>
            <person name="Davis I.J."/>
            <person name="Harris S."/>
            <person name="Eisen J.A."/>
            <person name="Holcombe L.J."/>
            <person name="O'Flynn C."/>
        </authorList>
    </citation>
    <scope>NUCLEOTIDE SEQUENCE [LARGE SCALE GENOMIC DNA]</scope>
    <source>
        <strain evidence="2 3">OH4621_COT-116</strain>
    </source>
</reference>
<dbReference type="SUPFAM" id="SSF54593">
    <property type="entry name" value="Glyoxalase/Bleomycin resistance protein/Dihydroxybiphenyl dioxygenase"/>
    <property type="match status" value="1"/>
</dbReference>
<accession>A0A3P1VD77</accession>
<dbReference type="AlphaFoldDB" id="A0A3P1VD77"/>
<dbReference type="Pfam" id="PF00903">
    <property type="entry name" value="Glyoxalase"/>
    <property type="match status" value="1"/>
</dbReference>
<dbReference type="RefSeq" id="WP_124775072.1">
    <property type="nucleotide sequence ID" value="NZ_RQZA01000001.1"/>
</dbReference>